<name>A0A258CZR1_CAUVI</name>
<dbReference type="EMBL" id="NCDQ01000301">
    <property type="protein sequence ID" value="OYX00572.1"/>
    <property type="molecule type" value="Genomic_DNA"/>
</dbReference>
<dbReference type="Proteomes" id="UP000215616">
    <property type="component" value="Unassembled WGS sequence"/>
</dbReference>
<organism evidence="1 2">
    <name type="scientific">Caulobacter vibrioides</name>
    <name type="common">Caulobacter crescentus</name>
    <dbReference type="NCBI Taxonomy" id="155892"/>
    <lineage>
        <taxon>Bacteria</taxon>
        <taxon>Pseudomonadati</taxon>
        <taxon>Pseudomonadota</taxon>
        <taxon>Alphaproteobacteria</taxon>
        <taxon>Caulobacterales</taxon>
        <taxon>Caulobacteraceae</taxon>
        <taxon>Caulobacter</taxon>
    </lineage>
</organism>
<reference evidence="1 2" key="1">
    <citation type="submission" date="2017-03" db="EMBL/GenBank/DDBJ databases">
        <title>Lifting the veil on microbial sulfur biogeochemistry in mining wastewaters.</title>
        <authorList>
            <person name="Kantor R.S."/>
            <person name="Colenbrander Nelson T."/>
            <person name="Marshall S."/>
            <person name="Bennett D."/>
            <person name="Apte S."/>
            <person name="Camacho D."/>
            <person name="Thomas B.C."/>
            <person name="Warren L.A."/>
            <person name="Banfield J.F."/>
        </authorList>
    </citation>
    <scope>NUCLEOTIDE SEQUENCE [LARGE SCALE GENOMIC DNA]</scope>
    <source>
        <strain evidence="1">32-67-7</strain>
    </source>
</reference>
<sequence length="167" mass="17779">MLLLMLALLQASAPSEEARATLQSCQTTDKGWVCHYQMPTEMTVKPLEGQPPVVAPPASVELAPAASAKPVLEMPVETPVSGTSSDLSRQTRLIARCGEAKWYSPCLPGERKEAQLLKEAAAKSAALHSKVTGLLSENRCDDAVKAALEGGDLPLAREARAFCAPQR</sequence>
<comment type="caution">
    <text evidence="1">The sequence shown here is derived from an EMBL/GenBank/DDBJ whole genome shotgun (WGS) entry which is preliminary data.</text>
</comment>
<evidence type="ECO:0000313" key="1">
    <source>
        <dbReference type="EMBL" id="OYX00572.1"/>
    </source>
</evidence>
<dbReference type="AlphaFoldDB" id="A0A258CZR1"/>
<evidence type="ECO:0000313" key="2">
    <source>
        <dbReference type="Proteomes" id="UP000215616"/>
    </source>
</evidence>
<gene>
    <name evidence="1" type="ORF">B7Z12_15820</name>
</gene>
<accession>A0A258CZR1</accession>
<protein>
    <submittedName>
        <fullName evidence="1">Uncharacterized protein</fullName>
    </submittedName>
</protein>
<proteinExistence type="predicted"/>